<comment type="caution">
    <text evidence="4">The sequence shown here is derived from an EMBL/GenBank/DDBJ whole genome shotgun (WGS) entry which is preliminary data.</text>
</comment>
<evidence type="ECO:0000313" key="5">
    <source>
        <dbReference type="Proteomes" id="UP001215280"/>
    </source>
</evidence>
<reference evidence="4" key="1">
    <citation type="submission" date="2023-03" db="EMBL/GenBank/DDBJ databases">
        <title>Massive genome expansion in bonnet fungi (Mycena s.s.) driven by repeated elements and novel gene families across ecological guilds.</title>
        <authorList>
            <consortium name="Lawrence Berkeley National Laboratory"/>
            <person name="Harder C.B."/>
            <person name="Miyauchi S."/>
            <person name="Viragh M."/>
            <person name="Kuo A."/>
            <person name="Thoen E."/>
            <person name="Andreopoulos B."/>
            <person name="Lu D."/>
            <person name="Skrede I."/>
            <person name="Drula E."/>
            <person name="Henrissat B."/>
            <person name="Morin E."/>
            <person name="Kohler A."/>
            <person name="Barry K."/>
            <person name="LaButti K."/>
            <person name="Morin E."/>
            <person name="Salamov A."/>
            <person name="Lipzen A."/>
            <person name="Mereny Z."/>
            <person name="Hegedus B."/>
            <person name="Baldrian P."/>
            <person name="Stursova M."/>
            <person name="Weitz H."/>
            <person name="Taylor A."/>
            <person name="Grigoriev I.V."/>
            <person name="Nagy L.G."/>
            <person name="Martin F."/>
            <person name="Kauserud H."/>
        </authorList>
    </citation>
    <scope>NUCLEOTIDE SEQUENCE</scope>
    <source>
        <strain evidence="4">CBHHK188m</strain>
    </source>
</reference>
<proteinExistence type="predicted"/>
<evidence type="ECO:0000313" key="4">
    <source>
        <dbReference type="EMBL" id="KAJ7780155.1"/>
    </source>
</evidence>
<dbReference type="AlphaFoldDB" id="A0AAD7K9S7"/>
<feature type="domain" description="Alpha/beta hydrolase fold-3" evidence="3">
    <location>
        <begin position="275"/>
        <end position="436"/>
    </location>
</feature>
<keyword evidence="2" id="KW-0732">Signal</keyword>
<evidence type="ECO:0000259" key="3">
    <source>
        <dbReference type="Pfam" id="PF07859"/>
    </source>
</evidence>
<feature type="signal peptide" evidence="2">
    <location>
        <begin position="1"/>
        <end position="19"/>
    </location>
</feature>
<feature type="chain" id="PRO_5041913649" evidence="2">
    <location>
        <begin position="20"/>
        <end position="442"/>
    </location>
</feature>
<dbReference type="PANTHER" id="PTHR48081">
    <property type="entry name" value="AB HYDROLASE SUPERFAMILY PROTEIN C4A8.06C"/>
    <property type="match status" value="1"/>
</dbReference>
<protein>
    <submittedName>
        <fullName evidence="4">Alpha/Beta hydrolase protein</fullName>
    </submittedName>
</protein>
<dbReference type="GO" id="GO:0016787">
    <property type="term" value="F:hydrolase activity"/>
    <property type="evidence" value="ECO:0007669"/>
    <property type="project" value="UniProtKB-KW"/>
</dbReference>
<gene>
    <name evidence="4" type="ORF">DFH07DRAFT_1026148</name>
</gene>
<dbReference type="SUPFAM" id="SSF53474">
    <property type="entry name" value="alpha/beta-Hydrolases"/>
    <property type="match status" value="1"/>
</dbReference>
<dbReference type="EMBL" id="JARJLG010000006">
    <property type="protein sequence ID" value="KAJ7780155.1"/>
    <property type="molecule type" value="Genomic_DNA"/>
</dbReference>
<dbReference type="InterPro" id="IPR013094">
    <property type="entry name" value="AB_hydrolase_3"/>
</dbReference>
<sequence length="442" mass="48191">MNFFATLFAILSVAVAVNAAAIEARSKKGRSRWRDHDPRFKFGLNKTINSKSGEFSVVRFENYTIITIQERLPVHGESERCRTFPYEVIWDIIVASIKTIACRGMVEDNCNLNGSTRPLSTTPSGVTVFLRLSVLLVRLPFWVIISTIPSSRPRRSWSLLQAVAVRGLDAFVAVLYTKVGFSPYVRRRGGLRMGARNLPGNGRQNSRLGRGSQPISVVIGRGHRVQTESTGRQARPVKRCSTYFTSGSANPKSDTSQVTAPLLEQTGTLIRRAFAPEYRLCSGAPFQQANAFPASLLDVVAGYQYLVHDLGFAPNDIIVVGLSSGGHLALALVLYLKESNFPSLPVPGGLLLMSPTLDWARTHDTGPSCSIVRNRLADIVGPILDGGYSARALLGALAQTDLATNPYLSPASLSLPLLRGLFAWFPPTCIVAGDAEYRRSTL</sequence>
<dbReference type="Proteomes" id="UP001215280">
    <property type="component" value="Unassembled WGS sequence"/>
</dbReference>
<accession>A0AAD7K9S7</accession>
<dbReference type="InterPro" id="IPR029058">
    <property type="entry name" value="AB_hydrolase_fold"/>
</dbReference>
<name>A0AAD7K9S7_9AGAR</name>
<organism evidence="4 5">
    <name type="scientific">Mycena maculata</name>
    <dbReference type="NCBI Taxonomy" id="230809"/>
    <lineage>
        <taxon>Eukaryota</taxon>
        <taxon>Fungi</taxon>
        <taxon>Dikarya</taxon>
        <taxon>Basidiomycota</taxon>
        <taxon>Agaricomycotina</taxon>
        <taxon>Agaricomycetes</taxon>
        <taxon>Agaricomycetidae</taxon>
        <taxon>Agaricales</taxon>
        <taxon>Marasmiineae</taxon>
        <taxon>Mycenaceae</taxon>
        <taxon>Mycena</taxon>
    </lineage>
</organism>
<keyword evidence="1 4" id="KW-0378">Hydrolase</keyword>
<evidence type="ECO:0000256" key="2">
    <source>
        <dbReference type="SAM" id="SignalP"/>
    </source>
</evidence>
<dbReference type="Pfam" id="PF07859">
    <property type="entry name" value="Abhydrolase_3"/>
    <property type="match status" value="1"/>
</dbReference>
<dbReference type="PANTHER" id="PTHR48081:SF26">
    <property type="entry name" value="ALPHA_BETA HYDROLASE FOLD-3 DOMAIN-CONTAINING PROTEIN"/>
    <property type="match status" value="1"/>
</dbReference>
<keyword evidence="5" id="KW-1185">Reference proteome</keyword>
<evidence type="ECO:0000256" key="1">
    <source>
        <dbReference type="ARBA" id="ARBA00022801"/>
    </source>
</evidence>
<dbReference type="Gene3D" id="3.40.50.1820">
    <property type="entry name" value="alpha/beta hydrolase"/>
    <property type="match status" value="1"/>
</dbReference>
<dbReference type="InterPro" id="IPR050300">
    <property type="entry name" value="GDXG_lipolytic_enzyme"/>
</dbReference>